<dbReference type="PROSITE" id="PS50994">
    <property type="entry name" value="INTEGRASE"/>
    <property type="match status" value="1"/>
</dbReference>
<dbReference type="Pfam" id="PF25597">
    <property type="entry name" value="SH3_retrovirus"/>
    <property type="match status" value="1"/>
</dbReference>
<evidence type="ECO:0000256" key="3">
    <source>
        <dbReference type="SAM" id="Coils"/>
    </source>
</evidence>
<evidence type="ECO:0000256" key="2">
    <source>
        <dbReference type="ARBA" id="ARBA00022801"/>
    </source>
</evidence>
<dbReference type="GO" id="GO:0015074">
    <property type="term" value="P:DNA integration"/>
    <property type="evidence" value="ECO:0007669"/>
    <property type="project" value="InterPro"/>
</dbReference>
<evidence type="ECO:0000256" key="4">
    <source>
        <dbReference type="SAM" id="MobiDB-lite"/>
    </source>
</evidence>
<gene>
    <name evidence="6" type="ORF">Tci_214345</name>
</gene>
<comment type="caution">
    <text evidence="6">The sequence shown here is derived from an EMBL/GenBank/DDBJ whole genome shotgun (WGS) entry which is preliminary data.</text>
</comment>
<sequence>MTLEGFTFVTVNTKEYHSECSGKITWIMGRNLVTTCEVIGVQQPVAPTTAEQRLARKNKLKARGTLLIVIPDKHQLKFNSHMDAKTLMEAIEKMFGVSVAPSVTVVCAKMPVFSLLNVDSLSNVVIYSFFASQSSSLELDNDDLKHIDTDDLKEIDLKWQMAMLTMRARRFLLRTGRNFRANVPTSIDTRRNGVVEPQRRSVPVETTTSNALVSQCDGVGSYDWIFQAEEKPTNYALMAFSSSSSSSNNEVVSCSKACSKAYAQLQSHYDKLTADFQKSQFDVISYQTDLESVEARLLVYQQNESIFEEDIKLLKLEVKLRDNALVNLRQNLKQAEQERDDLKLKSDESLPPSPIYDRYQSGNGYHVVPPPYTRTFMPPKPDLVFNNAPNDVETGHFAFNGNSQHALKDKGFIDSGCSRHMTRNMTYLSDFKELNGLENQLSLKVKVIRSDNGTKFKNNDLNQFCRMKGIKREFSVPRTPQQNGIAEKKNRTLIEAAKTMLADSLLPIPFWAEAVNTACYVQNRVLVTKPHNRTLYELLHSKTPSIGFMRPFSCPVTILNTLDSLGKFNGKVDEGFLVGYSVSSKAFRVFSSRTRIVQETLHVNFLKNKPNAVGSGPTWLFDIDTLTKTMNYQPVTAGNQSNPSAGVQENLDAEKVGEEIEQQYVLFRVWFSVSTNPQNTNGDASFDEKEPEFDEKKLESKVNVAPSSSAQSKKHDDKTKREAKDKSHVESFTGYRNLSVEFEDFSNNSINEVNTDGTLVPTIRKISPNSTNTFSAAGSSNADASPTLRKSSYDVGAEANFNNLETTITVSPIPTTRVHKDHSMIQIIGNLSSSTQTRSMARVAKDQGGLSQMFNDDFHTYMFAYFLSQEKPKREEGIDYEEVFAPVARIEAIRLFLAYASFMGFMMYQMDVKSAFLYGTIEEEVYVYQPSGFEDPDYPDKVYKVVKALYGLHQAPRAWYETVANYLLENGFQRGKIDQTLFIKRQKDGKSSSTPTDTEKPLLKDPDVTFAETHNMVAYLSKSNASEGFNQIIDFLNGSSIKYAFTVNPNIYVSYIKQFWTTVAVKKINDVTRLQALVDKKKVVITKATIRDALRLDDAEGVECLPNEEIFTKLARIGYEKPSTKLTFYKALFSSQWIFLIHTRGVTHTILQCMSAKQTSWNEFSSSMASAVICLSSCRKFNFSKYIFDSLVRNVDSPTKFYMYPSFLQLIIRKQVGDLLTHTTTYTSPALTQKVFANMRRVGKRFFRVETPLFEGMLVEQEVEEGDADENVENVNVGDAAEGDVSAASDEDAGISMNLLQEVMDTYTALTRRVEQLKLDKIAQALEITKLKRRVKKLEKKNKVKVLKLKRLKRVGSAQRIDTYNDTVMDDVSNQERMIADMDPNVDVVLEEAKDATADAKDGQDADVQVNTDIQGMTVESQAKIYKIDLDHANKVLSMQEEESKPAELQEVVDIVTTAKIIIEVVIAASTTITVTDVPVPAATTAAAPALTAAPTKSKDNGKGILVEEPKPLKKQAQIKQDEKYARELEAELNRTIDWDKVIDHVNKKAKEDKSFKRYQAMKRKPQTEAQARKNMMMYLKNVAGFKMDYFKGMSYDDKCTVFEKHFDLNVAFLQKTKEKIDEEESRALKRINETPAEKAAKRQKLEEGVEELKRHLQIVPNKDDDVYTEATPLSRKVHVVDYEIYNQNNKPYYKIIRADGTHQLYISFLSLLRNFNREDLEALWSLVKERFATTKPKNFSADDTWSYI</sequence>
<dbReference type="InterPro" id="IPR012337">
    <property type="entry name" value="RNaseH-like_sf"/>
</dbReference>
<evidence type="ECO:0000256" key="1">
    <source>
        <dbReference type="ARBA" id="ARBA00022723"/>
    </source>
</evidence>
<dbReference type="PANTHER" id="PTHR42648:SF32">
    <property type="entry name" value="RIBONUCLEASE H-LIKE DOMAIN, GAG-PRE-INTEGRASE DOMAIN PROTEIN-RELATED"/>
    <property type="match status" value="1"/>
</dbReference>
<dbReference type="GO" id="GO:0016787">
    <property type="term" value="F:hydrolase activity"/>
    <property type="evidence" value="ECO:0007669"/>
    <property type="project" value="UniProtKB-KW"/>
</dbReference>
<dbReference type="PANTHER" id="PTHR42648">
    <property type="entry name" value="TRANSPOSASE, PUTATIVE-RELATED"/>
    <property type="match status" value="1"/>
</dbReference>
<dbReference type="EMBL" id="BKCJ010057771">
    <property type="protein sequence ID" value="GEW42369.1"/>
    <property type="molecule type" value="Genomic_DNA"/>
</dbReference>
<dbReference type="GO" id="GO:0046872">
    <property type="term" value="F:metal ion binding"/>
    <property type="evidence" value="ECO:0007669"/>
    <property type="project" value="UniProtKB-KW"/>
</dbReference>
<evidence type="ECO:0000313" key="6">
    <source>
        <dbReference type="EMBL" id="GEW42369.1"/>
    </source>
</evidence>
<keyword evidence="1" id="KW-0479">Metal-binding</keyword>
<dbReference type="GO" id="GO:0003676">
    <property type="term" value="F:nucleic acid binding"/>
    <property type="evidence" value="ECO:0007669"/>
    <property type="project" value="InterPro"/>
</dbReference>
<feature type="compositionally biased region" description="Basic and acidic residues" evidence="4">
    <location>
        <begin position="337"/>
        <end position="348"/>
    </location>
</feature>
<name>A0A699H1W0_TANCI</name>
<dbReference type="InterPro" id="IPR013103">
    <property type="entry name" value="RVT_2"/>
</dbReference>
<keyword evidence="2" id="KW-0378">Hydrolase</keyword>
<evidence type="ECO:0000259" key="5">
    <source>
        <dbReference type="PROSITE" id="PS50994"/>
    </source>
</evidence>
<reference evidence="6" key="1">
    <citation type="journal article" date="2019" name="Sci. Rep.">
        <title>Draft genome of Tanacetum cinerariifolium, the natural source of mosquito coil.</title>
        <authorList>
            <person name="Yamashiro T."/>
            <person name="Shiraishi A."/>
            <person name="Satake H."/>
            <person name="Nakayama K."/>
        </authorList>
    </citation>
    <scope>NUCLEOTIDE SEQUENCE</scope>
</reference>
<proteinExistence type="predicted"/>
<dbReference type="InterPro" id="IPR036397">
    <property type="entry name" value="RNaseH_sf"/>
</dbReference>
<dbReference type="SUPFAM" id="SSF53098">
    <property type="entry name" value="Ribonuclease H-like"/>
    <property type="match status" value="1"/>
</dbReference>
<dbReference type="InterPro" id="IPR057670">
    <property type="entry name" value="SH3_retrovirus"/>
</dbReference>
<feature type="domain" description="Integrase catalytic" evidence="5">
    <location>
        <begin position="446"/>
        <end position="543"/>
    </location>
</feature>
<dbReference type="InterPro" id="IPR001584">
    <property type="entry name" value="Integrase_cat-core"/>
</dbReference>
<organism evidence="6">
    <name type="scientific">Tanacetum cinerariifolium</name>
    <name type="common">Dalmatian daisy</name>
    <name type="synonym">Chrysanthemum cinerariifolium</name>
    <dbReference type="NCBI Taxonomy" id="118510"/>
    <lineage>
        <taxon>Eukaryota</taxon>
        <taxon>Viridiplantae</taxon>
        <taxon>Streptophyta</taxon>
        <taxon>Embryophyta</taxon>
        <taxon>Tracheophyta</taxon>
        <taxon>Spermatophyta</taxon>
        <taxon>Magnoliopsida</taxon>
        <taxon>eudicotyledons</taxon>
        <taxon>Gunneridae</taxon>
        <taxon>Pentapetalae</taxon>
        <taxon>asterids</taxon>
        <taxon>campanulids</taxon>
        <taxon>Asterales</taxon>
        <taxon>Asteraceae</taxon>
        <taxon>Asteroideae</taxon>
        <taxon>Anthemideae</taxon>
        <taxon>Anthemidinae</taxon>
        <taxon>Tanacetum</taxon>
    </lineage>
</organism>
<dbReference type="Gene3D" id="3.30.420.10">
    <property type="entry name" value="Ribonuclease H-like superfamily/Ribonuclease H"/>
    <property type="match status" value="1"/>
</dbReference>
<feature type="compositionally biased region" description="Basic and acidic residues" evidence="4">
    <location>
        <begin position="713"/>
        <end position="729"/>
    </location>
</feature>
<feature type="region of interest" description="Disordered" evidence="4">
    <location>
        <begin position="679"/>
        <end position="729"/>
    </location>
</feature>
<dbReference type="InterPro" id="IPR039537">
    <property type="entry name" value="Retrotran_Ty1/copia-like"/>
</dbReference>
<feature type="coiled-coil region" evidence="3">
    <location>
        <begin position="1300"/>
        <end position="1355"/>
    </location>
</feature>
<feature type="region of interest" description="Disordered" evidence="4">
    <location>
        <begin position="337"/>
        <end position="362"/>
    </location>
</feature>
<dbReference type="Pfam" id="PF07727">
    <property type="entry name" value="RVT_2"/>
    <property type="match status" value="1"/>
</dbReference>
<accession>A0A699H1W0</accession>
<protein>
    <submittedName>
        <fullName evidence="6">Putative ribonuclease H-like domain-containing protein</fullName>
    </submittedName>
</protein>
<keyword evidence="3" id="KW-0175">Coiled coil</keyword>